<accession>A0A4Y2RDA3</accession>
<evidence type="ECO:0000256" key="1">
    <source>
        <dbReference type="SAM" id="MobiDB-lite"/>
    </source>
</evidence>
<dbReference type="AlphaFoldDB" id="A0A4Y2RDA3"/>
<sequence length="426" mass="48702">PFDVDMLDVFELPLIESDEFRSLQILFDGDFKKVSSDRRRFEIFFLNHFGRKYPKVKWKNLTVSEGSVVVDFVITGLTEDLDKTSDALSNDISSGKADIQYVKGTVWKANSDSVPSRKLLENTSDGQGDEGGGGLSVAWIVAIVINVILIVVFIFAIIYCWLRRKKQNDSSRSGSALQNFDGQPEAMMFANKAESKKKSMEEKAALMDAGQRGTNIFTIENGRKHLDKHNHNEDDDGRCNCYSPACYCSVGDGRKTDSRVGRSVEDENVDDPKGYPTPTPQPTFPTPEPTPEPEDFWRPDSFQQEEEEEEDPFHESPLPGAITEPEPEKPIQERYYVYQVTDLDGSRELIGHMYLEVDSFLDDVRRAIDRDRSLSESIRRKEYKFLDENLDDIPVYEESSLDLDRIFPSQEINIQCIREYDKYCDI</sequence>
<evidence type="ECO:0000313" key="4">
    <source>
        <dbReference type="Proteomes" id="UP000499080"/>
    </source>
</evidence>
<gene>
    <name evidence="3" type="ORF">AVEN_48072_1</name>
</gene>
<feature type="compositionally biased region" description="Pro residues" evidence="1">
    <location>
        <begin position="275"/>
        <end position="290"/>
    </location>
</feature>
<dbReference type="Proteomes" id="UP000499080">
    <property type="component" value="Unassembled WGS sequence"/>
</dbReference>
<evidence type="ECO:0000313" key="3">
    <source>
        <dbReference type="EMBL" id="GBN73269.1"/>
    </source>
</evidence>
<feature type="transmembrane region" description="Helical" evidence="2">
    <location>
        <begin position="137"/>
        <end position="162"/>
    </location>
</feature>
<dbReference type="OrthoDB" id="6437027at2759"/>
<keyword evidence="4" id="KW-1185">Reference proteome</keyword>
<keyword evidence="2" id="KW-1133">Transmembrane helix</keyword>
<organism evidence="3 4">
    <name type="scientific">Araneus ventricosus</name>
    <name type="common">Orbweaver spider</name>
    <name type="synonym">Epeira ventricosa</name>
    <dbReference type="NCBI Taxonomy" id="182803"/>
    <lineage>
        <taxon>Eukaryota</taxon>
        <taxon>Metazoa</taxon>
        <taxon>Ecdysozoa</taxon>
        <taxon>Arthropoda</taxon>
        <taxon>Chelicerata</taxon>
        <taxon>Arachnida</taxon>
        <taxon>Araneae</taxon>
        <taxon>Araneomorphae</taxon>
        <taxon>Entelegynae</taxon>
        <taxon>Araneoidea</taxon>
        <taxon>Araneidae</taxon>
        <taxon>Araneus</taxon>
    </lineage>
</organism>
<evidence type="ECO:0000256" key="2">
    <source>
        <dbReference type="SAM" id="Phobius"/>
    </source>
</evidence>
<protein>
    <submittedName>
        <fullName evidence="3">Uncharacterized protein</fullName>
    </submittedName>
</protein>
<feature type="region of interest" description="Disordered" evidence="1">
    <location>
        <begin position="254"/>
        <end position="328"/>
    </location>
</feature>
<feature type="non-terminal residue" evidence="3">
    <location>
        <position position="1"/>
    </location>
</feature>
<reference evidence="3 4" key="1">
    <citation type="journal article" date="2019" name="Sci. Rep.">
        <title>Orb-weaving spider Araneus ventricosus genome elucidates the spidroin gene catalogue.</title>
        <authorList>
            <person name="Kono N."/>
            <person name="Nakamura H."/>
            <person name="Ohtoshi R."/>
            <person name="Moran D.A.P."/>
            <person name="Shinohara A."/>
            <person name="Yoshida Y."/>
            <person name="Fujiwara M."/>
            <person name="Mori M."/>
            <person name="Tomita M."/>
            <person name="Arakawa K."/>
        </authorList>
    </citation>
    <scope>NUCLEOTIDE SEQUENCE [LARGE SCALE GENOMIC DNA]</scope>
</reference>
<dbReference type="EMBL" id="BGPR01016508">
    <property type="protein sequence ID" value="GBN73269.1"/>
    <property type="molecule type" value="Genomic_DNA"/>
</dbReference>
<keyword evidence="2" id="KW-0812">Transmembrane</keyword>
<keyword evidence="2" id="KW-0472">Membrane</keyword>
<comment type="caution">
    <text evidence="3">The sequence shown here is derived from an EMBL/GenBank/DDBJ whole genome shotgun (WGS) entry which is preliminary data.</text>
</comment>
<feature type="compositionally biased region" description="Basic and acidic residues" evidence="1">
    <location>
        <begin position="254"/>
        <end position="273"/>
    </location>
</feature>
<proteinExistence type="predicted"/>
<name>A0A4Y2RDA3_ARAVE</name>
<feature type="compositionally biased region" description="Acidic residues" evidence="1">
    <location>
        <begin position="303"/>
        <end position="312"/>
    </location>
</feature>